<dbReference type="STRING" id="246197.MXAN_0185"/>
<dbReference type="KEGG" id="mxa:MXAN_0185"/>
<dbReference type="eggNOG" id="COG4946">
    <property type="taxonomic scope" value="Bacteria"/>
</dbReference>
<keyword evidence="1" id="KW-0449">Lipoprotein</keyword>
<proteinExistence type="predicted"/>
<dbReference type="AlphaFoldDB" id="Q1DFV5"/>
<evidence type="ECO:0000313" key="2">
    <source>
        <dbReference type="Proteomes" id="UP000002402"/>
    </source>
</evidence>
<reference evidence="1 2" key="1">
    <citation type="journal article" date="2006" name="Proc. Natl. Acad. Sci. U.S.A.">
        <title>Evolution of sensory complexity recorded in a myxobacterial genome.</title>
        <authorList>
            <person name="Goldman B.S."/>
            <person name="Nierman W.C."/>
            <person name="Kaiser D."/>
            <person name="Slater S.C."/>
            <person name="Durkin A.S."/>
            <person name="Eisen J.A."/>
            <person name="Ronning C.M."/>
            <person name="Barbazuk W.B."/>
            <person name="Blanchard M."/>
            <person name="Field C."/>
            <person name="Halling C."/>
            <person name="Hinkle G."/>
            <person name="Iartchuk O."/>
            <person name="Kim H.S."/>
            <person name="Mackenzie C."/>
            <person name="Madupu R."/>
            <person name="Miller N."/>
            <person name="Shvartsbeyn A."/>
            <person name="Sullivan S.A."/>
            <person name="Vaudin M."/>
            <person name="Wiegand R."/>
            <person name="Kaplan H.B."/>
        </authorList>
    </citation>
    <scope>NUCLEOTIDE SEQUENCE [LARGE SCALE GENOMIC DNA]</scope>
    <source>
        <strain evidence="2">DK1622</strain>
    </source>
</reference>
<dbReference type="SUPFAM" id="SSF69304">
    <property type="entry name" value="Tricorn protease N-terminal domain"/>
    <property type="match status" value="1"/>
</dbReference>
<protein>
    <submittedName>
        <fullName evidence="1">Lipoprotein</fullName>
    </submittedName>
</protein>
<dbReference type="OrthoDB" id="5242130at2"/>
<dbReference type="Proteomes" id="UP000002402">
    <property type="component" value="Chromosome"/>
</dbReference>
<sequence>MTALDRLADGLGFVTSRPDCATAAPHRSQPPQQGVSMRLRAQSLPLLLSAVSGIATLGCGIEAPYPVRLEHGEVEAAASREDTARLGAASGWDLCDTTARLVRDIIPGAGHSHPQDLTHGNEVLLFSATDGVGGREPWLSSGVAPGTHPLLDVYSGGPGSDAGPFLQCGTTTYFAANDGVHGRELWKTDGSTEGTELVKDISPGGLGSDPEHLTFYDGVLYFTANDGVHGRELWRSDGTEEGTFLLRDFSTEGNLVSSHFELVAGTNALYIKVNIFSPTDRQSSRVQLYRTDGASFVRLVDGSEENMLGDLTPVGDKLFFTWNFDAPQTRLYVTNGTSSWARYVYTFIGAPLGMVAYKNKLFLSAATGAGGVDFELWRSDGTTSGTMRVKDIYPGRVPSQPTNLTVVKDRLFFVADDGVHGRELWSSDGTSAGTRLHADIAVGALGSEPAELTAVEEYLFFSAHTEAGGREAWVSDTREPGVFEVQGIAPGSMHSDPSNFVRSGWDLYFVASDSTDYGRELRALRIRPAGMCDMSGNDGL</sequence>
<dbReference type="InterPro" id="IPR030916">
    <property type="entry name" value="ELWxxDGT_rpt"/>
</dbReference>
<dbReference type="EMBL" id="CP000113">
    <property type="protein sequence ID" value="ABF90673.1"/>
    <property type="molecule type" value="Genomic_DNA"/>
</dbReference>
<accession>Q1DFV5</accession>
<evidence type="ECO:0000313" key="1">
    <source>
        <dbReference type="EMBL" id="ABF90673.1"/>
    </source>
</evidence>
<organism evidence="1 2">
    <name type="scientific">Myxococcus xanthus (strain DK1622)</name>
    <dbReference type="NCBI Taxonomy" id="246197"/>
    <lineage>
        <taxon>Bacteria</taxon>
        <taxon>Pseudomonadati</taxon>
        <taxon>Myxococcota</taxon>
        <taxon>Myxococcia</taxon>
        <taxon>Myxococcales</taxon>
        <taxon>Cystobacterineae</taxon>
        <taxon>Myxococcaceae</taxon>
        <taxon>Myxococcus</taxon>
    </lineage>
</organism>
<name>Q1DFV5_MYXXD</name>
<dbReference type="NCBIfam" id="TIGR04534">
    <property type="entry name" value="ELWxxDGT_rpt"/>
    <property type="match status" value="2"/>
</dbReference>
<dbReference type="EnsemblBacteria" id="ABF90673">
    <property type="protein sequence ID" value="ABF90673"/>
    <property type="gene ID" value="MXAN_0185"/>
</dbReference>
<gene>
    <name evidence="1" type="ordered locus">MXAN_0185</name>
</gene>
<keyword evidence="2" id="KW-1185">Reference proteome</keyword>
<dbReference type="HOGENOM" id="CLU_043792_0_0_7"/>